<dbReference type="FunFam" id="3.90.550.10:FF:000145">
    <property type="entry name" value="Cellulose synthase-like protein H1"/>
    <property type="match status" value="1"/>
</dbReference>
<feature type="binding site" evidence="10">
    <location>
        <position position="1307"/>
    </location>
    <ligand>
        <name>Mn(2+)</name>
        <dbReference type="ChEBI" id="CHEBI:29035"/>
    </ligand>
</feature>
<feature type="transmembrane region" description="Helical" evidence="11">
    <location>
        <begin position="1019"/>
        <end position="1040"/>
    </location>
</feature>
<accession>A0A151RM83</accession>
<dbReference type="GO" id="GO:0030244">
    <property type="term" value="P:cellulose biosynthetic process"/>
    <property type="evidence" value="ECO:0007669"/>
    <property type="project" value="InterPro"/>
</dbReference>
<keyword evidence="5 11" id="KW-1133">Transmembrane helix</keyword>
<feature type="transmembrane region" description="Helical" evidence="11">
    <location>
        <begin position="23"/>
        <end position="41"/>
    </location>
</feature>
<dbReference type="GO" id="GO:0071555">
    <property type="term" value="P:cell wall organization"/>
    <property type="evidence" value="ECO:0007669"/>
    <property type="project" value="UniProtKB-KW"/>
</dbReference>
<feature type="binding site" evidence="9">
    <location>
        <position position="1173"/>
    </location>
    <ligand>
        <name>UDP-alpha-D-glucose</name>
        <dbReference type="ChEBI" id="CHEBI:58885"/>
    </ligand>
</feature>
<dbReference type="STRING" id="3821.A0A151RM83"/>
<evidence type="ECO:0000256" key="2">
    <source>
        <dbReference type="ARBA" id="ARBA00022676"/>
    </source>
</evidence>
<dbReference type="GO" id="GO:0016760">
    <property type="term" value="F:cellulose synthase (UDP-forming) activity"/>
    <property type="evidence" value="ECO:0007669"/>
    <property type="project" value="InterPro"/>
</dbReference>
<dbReference type="GO" id="GO:0016020">
    <property type="term" value="C:membrane"/>
    <property type="evidence" value="ECO:0007669"/>
    <property type="project" value="InterPro"/>
</dbReference>
<dbReference type="InterPro" id="IPR029044">
    <property type="entry name" value="Nucleotide-diphossugar_trans"/>
</dbReference>
<dbReference type="PANTHER" id="PTHR13301">
    <property type="entry name" value="X-BOX TRANSCRIPTION FACTOR-RELATED"/>
    <property type="match status" value="1"/>
</dbReference>
<keyword evidence="4 11" id="KW-0812">Transmembrane</keyword>
<feature type="transmembrane region" description="Helical" evidence="11">
    <location>
        <begin position="1607"/>
        <end position="1630"/>
    </location>
</feature>
<feature type="transmembrane region" description="Helical" evidence="11">
    <location>
        <begin position="893"/>
        <end position="912"/>
    </location>
</feature>
<dbReference type="InterPro" id="IPR005150">
    <property type="entry name" value="Cellulose_synth"/>
</dbReference>
<feature type="transmembrane region" description="Helical" evidence="11">
    <location>
        <begin position="1086"/>
        <end position="1106"/>
    </location>
</feature>
<dbReference type="GO" id="GO:0012505">
    <property type="term" value="C:endomembrane system"/>
    <property type="evidence" value="ECO:0007669"/>
    <property type="project" value="UniProtKB-SubCell"/>
</dbReference>
<protein>
    <submittedName>
        <fullName evidence="12">Cellulose synthase-like protein H1</fullName>
    </submittedName>
</protein>
<evidence type="ECO:0000256" key="4">
    <source>
        <dbReference type="ARBA" id="ARBA00022692"/>
    </source>
</evidence>
<feature type="transmembrane region" description="Helical" evidence="11">
    <location>
        <begin position="47"/>
        <end position="68"/>
    </location>
</feature>
<feature type="transmembrane region" description="Helical" evidence="11">
    <location>
        <begin position="948"/>
        <end position="968"/>
    </location>
</feature>
<gene>
    <name evidence="12" type="ORF">KK1_034954</name>
</gene>
<evidence type="ECO:0000256" key="6">
    <source>
        <dbReference type="ARBA" id="ARBA00023136"/>
    </source>
</evidence>
<feature type="transmembrane region" description="Helical" evidence="11">
    <location>
        <begin position="857"/>
        <end position="873"/>
    </location>
</feature>
<evidence type="ECO:0000313" key="12">
    <source>
        <dbReference type="EMBL" id="KYP43618.1"/>
    </source>
</evidence>
<evidence type="ECO:0000256" key="5">
    <source>
        <dbReference type="ARBA" id="ARBA00022989"/>
    </source>
</evidence>
<evidence type="ECO:0000256" key="10">
    <source>
        <dbReference type="PIRSR" id="PIRSR605150-3"/>
    </source>
</evidence>
<feature type="transmembrane region" description="Helical" evidence="11">
    <location>
        <begin position="826"/>
        <end position="845"/>
    </location>
</feature>
<dbReference type="Gene3D" id="3.90.550.10">
    <property type="entry name" value="Spore Coat Polysaccharide Biosynthesis Protein SpsA, Chain A"/>
    <property type="match status" value="3"/>
</dbReference>
<evidence type="ECO:0000256" key="8">
    <source>
        <dbReference type="PIRSR" id="PIRSR605150-1"/>
    </source>
</evidence>
<feature type="transmembrane region" description="Helical" evidence="11">
    <location>
        <begin position="1761"/>
        <end position="1781"/>
    </location>
</feature>
<keyword evidence="7" id="KW-0961">Cell wall biogenesis/degradation</keyword>
<keyword evidence="6 11" id="KW-0472">Membrane</keyword>
<name>A0A151RM83_CAJCA</name>
<evidence type="ECO:0000256" key="1">
    <source>
        <dbReference type="ARBA" id="ARBA00004127"/>
    </source>
</evidence>
<evidence type="ECO:0000256" key="9">
    <source>
        <dbReference type="PIRSR" id="PIRSR605150-2"/>
    </source>
</evidence>
<dbReference type="SUPFAM" id="SSF53448">
    <property type="entry name" value="Nucleotide-diphospho-sugar transferases"/>
    <property type="match status" value="1"/>
</dbReference>
<sequence length="1784" mass="201386">MANQEYDLPLYEKVWLKRRFQRVIDIFILLLLLLLLSYRLFSPNTFTFPWLLAFICESWFTFTWIVILNAKWSPALTITHPERLLQRVPELPRVDLFVTTADAILEPPIITVNTVLSLLALDYPSNKLACYVSDDGCSPLTFYALVEASKFAKLWIPFCKKYNIQVRAPFRYFSNVVTTTSEEDSPEFKQEWTQVKDMYDNLSQKIEDVTRKQQIPFKLDGEFAVFSNTEQRNHPSIIKEPNNYEEASQHKEWRYAMEEEIKALKQNETWELVPRPSSVQPISCKSSGAMWSLLKASSSSSVQAPFHLLLHYLFPETRILHQVIYNACEQVILENNDGLSDGLPHLIYISREKRPQYPHNYKAGAMNVLTRVSGLMTNAPFMLNVDCDMVVNNPMFVLHAMCILMDSKSGKEVAFVQCFQQFYDGIKDDPFGNQWVAAYEYIIRGMAGLQGPYYGGTNTFHRRNAIYGLYPNEIQNGRKVIHIYYTLCLLIVDSYAVPLAGELGEKILIQQFGSSKELVKSAAHVLLGKVKFPNDVSPSSFIEAAIQVAGCGYEYSTFWGKKTRVSGLMTNAPFMLNVDCDMVVNNPKIVLHAMCILMDSKCGKEVAFVQCFQQFYDGIKDDPFGNQWVTAFEYVIRGTAGLQGPFYAGTNTFHRRNAIYGLYPHEIESERKGKLELEEKILIQQFGSSKEFVKSAAHALEGSAYSVDDITPSNFTEAATQVANCGYEYGTCWGKQMGWLYGSVAEDVPTGLNIQRKGWRSEGCTPDPIAFTGCAPGGLLSTMIQQKRWASGLTVVFFGKHSPIMGMLFGKIQFRAGLSYFWLTNWGLRGAFLVCYVTLLSYCIITNTNIFPKGFGLWIPIALVVIYNVHTLLEYLRIGLSVRHWWNNQRMTIMTTTTAWFIGFLSGMLKLLGLSDTVFEVTEKEHPTCGADGDSADAGRFTFDESPVYVVGTTILVVHLTAMFIKFWELQRTSGGNECGLGELIFSTYLVVCYWPYLKGLFGRGKYGISLSTIFKSSVVAFIFRMCIIRTTTASFIGFLSGMLKLLEISDTVFEITEKEHQTSGADGDNVDAGSYRLFSPNTFTFPWLLAFICESWFTFTWIVILNAKWSPALTITHPERLLQRVPELPPIDLFVTTADAILEPPIITVNTVLSLLALDYPSNKLACYVSDDGCSPLTFYALVEASKFAKLWVPFCKKHNVQVRAPFRYFSQVATDTSEDSLEFKQEWLRMKDMYDNLSHKIVEVTRKKNPFQLDGEFAVFRNTEQRNHPTIIKVISENIDGLLDGLPHLIYISREKRPQYPHNYKAGAMNVLTRVSGLMSNAPFLLNVDCDMFVNNPKIALHAMCILLDSKSGKEVAFVQCFQQFYDGIKDDPFGNQWVAAFEYIIRGMAGLQGPLYVGTNTVHRRKTIYGLYPEEFGSGIKERLVENILMQQFGSSKEFAKSAVSALEDSAHSANDITPSNLIEAATQVANCGYEHGTCWGKQMGWLYGSVAEDVPTGLNIQRRGWRSECCTPHPIAFTGCTPGGLLSTMIQHKRWFSGHTVVIFGKHSPIMGMLFGKIQFRAGLSYIWLNAMGLRGPFLVSYVALIAYCIITNTNIFPKGPGLWISIALFVIYNVDTLVEYLAIGLSIRHWWNNQRMCMIRTTTASFLGFLSGLLKISGLSETDFEITEKEHPSSSGDGNRADAGRFTFGESQVFVVGTTILVVHLIAMLIRFWGLYQPLSHNTNGCGLGEFMASTYVVLCYWPYFKGLFAKGKYGIPISIIFKSLFLAFVFVYFCTSNN</sequence>
<dbReference type="Proteomes" id="UP000075243">
    <property type="component" value="Unassembled WGS sequence"/>
</dbReference>
<evidence type="ECO:0000313" key="13">
    <source>
        <dbReference type="Proteomes" id="UP000075243"/>
    </source>
</evidence>
<proteinExistence type="predicted"/>
<feature type="binding site" evidence="9">
    <location>
        <position position="1144"/>
    </location>
    <ligand>
        <name>UDP-alpha-D-glucose</name>
        <dbReference type="ChEBI" id="CHEBI:58885"/>
    </ligand>
</feature>
<evidence type="ECO:0000256" key="3">
    <source>
        <dbReference type="ARBA" id="ARBA00022679"/>
    </source>
</evidence>
<feature type="binding site" evidence="10">
    <location>
        <position position="1331"/>
    </location>
    <ligand>
        <name>Mn(2+)</name>
        <dbReference type="ChEBI" id="CHEBI:29035"/>
    </ligand>
</feature>
<feature type="transmembrane region" description="Helical" evidence="11">
    <location>
        <begin position="1730"/>
        <end position="1749"/>
    </location>
</feature>
<reference evidence="12" key="1">
    <citation type="journal article" date="2012" name="Nat. Biotechnol.">
        <title>Draft genome sequence of pigeonpea (Cajanus cajan), an orphan legume crop of resource-poor farmers.</title>
        <authorList>
            <person name="Varshney R.K."/>
            <person name="Chen W."/>
            <person name="Li Y."/>
            <person name="Bharti A.K."/>
            <person name="Saxena R.K."/>
            <person name="Schlueter J.A."/>
            <person name="Donoghue M.T."/>
            <person name="Azam S."/>
            <person name="Fan G."/>
            <person name="Whaley A.M."/>
            <person name="Farmer A.D."/>
            <person name="Sheridan J."/>
            <person name="Iwata A."/>
            <person name="Tuteja R."/>
            <person name="Penmetsa R.V."/>
            <person name="Wu W."/>
            <person name="Upadhyaya H.D."/>
            <person name="Yang S.P."/>
            <person name="Shah T."/>
            <person name="Saxena K.B."/>
            <person name="Michael T."/>
            <person name="McCombie W.R."/>
            <person name="Yang B."/>
            <person name="Zhang G."/>
            <person name="Yang H."/>
            <person name="Wang J."/>
            <person name="Spillane C."/>
            <person name="Cook D.R."/>
            <person name="May G.D."/>
            <person name="Xu X."/>
            <person name="Jackson S.A."/>
        </authorList>
    </citation>
    <scope>NUCLEOTIDE SEQUENCE [LARGE SCALE GENOMIC DNA]</scope>
</reference>
<feature type="active site" evidence="8">
    <location>
        <position position="1497"/>
    </location>
</feature>
<keyword evidence="13" id="KW-1185">Reference proteome</keyword>
<organism evidence="12 13">
    <name type="scientific">Cajanus cajan</name>
    <name type="common">Pigeon pea</name>
    <name type="synonym">Cajanus indicus</name>
    <dbReference type="NCBI Taxonomy" id="3821"/>
    <lineage>
        <taxon>Eukaryota</taxon>
        <taxon>Viridiplantae</taxon>
        <taxon>Streptophyta</taxon>
        <taxon>Embryophyta</taxon>
        <taxon>Tracheophyta</taxon>
        <taxon>Spermatophyta</taxon>
        <taxon>Magnoliopsida</taxon>
        <taxon>eudicotyledons</taxon>
        <taxon>Gunneridae</taxon>
        <taxon>Pentapetalae</taxon>
        <taxon>rosids</taxon>
        <taxon>fabids</taxon>
        <taxon>Fabales</taxon>
        <taxon>Fabaceae</taxon>
        <taxon>Papilionoideae</taxon>
        <taxon>50 kb inversion clade</taxon>
        <taxon>NPAAA clade</taxon>
        <taxon>indigoferoid/millettioid clade</taxon>
        <taxon>Phaseoleae</taxon>
        <taxon>Cajanus</taxon>
    </lineage>
</organism>
<feature type="transmembrane region" description="Helical" evidence="11">
    <location>
        <begin position="1698"/>
        <end position="1718"/>
    </location>
</feature>
<evidence type="ECO:0000256" key="11">
    <source>
        <dbReference type="SAM" id="Phobius"/>
    </source>
</evidence>
<comment type="subcellular location">
    <subcellularLocation>
        <location evidence="1">Endomembrane system</location>
        <topology evidence="1">Multi-pass membrane protein</topology>
    </subcellularLocation>
</comment>
<feature type="transmembrane region" description="Helical" evidence="11">
    <location>
        <begin position="1642"/>
        <end position="1659"/>
    </location>
</feature>
<keyword evidence="2" id="KW-0328">Glycosyltransferase</keyword>
<dbReference type="Pfam" id="PF03552">
    <property type="entry name" value="Cellulose_synt"/>
    <property type="match status" value="5"/>
</dbReference>
<dbReference type="OMA" id="NESEFPA"/>
<dbReference type="Gramene" id="C.cajan_32974.t">
    <property type="protein sequence ID" value="C.cajan_32974.t"/>
    <property type="gene ID" value="C.cajan_32974"/>
</dbReference>
<dbReference type="EMBL" id="KQ483660">
    <property type="protein sequence ID" value="KYP43618.1"/>
    <property type="molecule type" value="Genomic_DNA"/>
</dbReference>
<feature type="active site" evidence="8">
    <location>
        <position position="1173"/>
    </location>
</feature>
<evidence type="ECO:0000256" key="7">
    <source>
        <dbReference type="ARBA" id="ARBA00023316"/>
    </source>
</evidence>
<feature type="transmembrane region" description="Helical" evidence="11">
    <location>
        <begin position="980"/>
        <end position="998"/>
    </location>
</feature>
<keyword evidence="3" id="KW-0808">Transferase</keyword>